<dbReference type="PROSITE" id="PS00893">
    <property type="entry name" value="NUDIX_BOX"/>
    <property type="match status" value="1"/>
</dbReference>
<dbReference type="InterPro" id="IPR013078">
    <property type="entry name" value="His_Pase_superF_clade-1"/>
</dbReference>
<dbReference type="GO" id="GO:0004081">
    <property type="term" value="F:bis(5'-nucleosyl)-tetraphosphatase (asymmetrical) activity"/>
    <property type="evidence" value="ECO:0007669"/>
    <property type="project" value="TreeGrafter"/>
</dbReference>
<organism evidence="3 6">
    <name type="scientific">Corynebacterium otitidis ATCC 51513</name>
    <dbReference type="NCBI Taxonomy" id="883169"/>
    <lineage>
        <taxon>Bacteria</taxon>
        <taxon>Bacillati</taxon>
        <taxon>Actinomycetota</taxon>
        <taxon>Actinomycetes</taxon>
        <taxon>Mycobacteriales</taxon>
        <taxon>Corynebacteriaceae</taxon>
        <taxon>Corynebacterium</taxon>
    </lineage>
</organism>
<dbReference type="InterPro" id="IPR000086">
    <property type="entry name" value="NUDIX_hydrolase_dom"/>
</dbReference>
<dbReference type="PANTHER" id="PTHR21340">
    <property type="entry name" value="DIADENOSINE 5,5-P1,P4-TETRAPHOSPHATE PYROPHOSPHOHYDROLASE MUTT"/>
    <property type="match status" value="1"/>
</dbReference>
<dbReference type="EMBL" id="AHAE01000036">
    <property type="protein sequence ID" value="EJZ82302.1"/>
    <property type="molecule type" value="Genomic_DNA"/>
</dbReference>
<dbReference type="PANTHER" id="PTHR21340:SF0">
    <property type="entry name" value="BIS(5'-NUCLEOSYL)-TETRAPHOSPHATASE [ASYMMETRICAL]"/>
    <property type="match status" value="1"/>
</dbReference>
<dbReference type="STRING" id="29321.AAV33_02670"/>
<dbReference type="GO" id="GO:0006754">
    <property type="term" value="P:ATP biosynthetic process"/>
    <property type="evidence" value="ECO:0007669"/>
    <property type="project" value="TreeGrafter"/>
</dbReference>
<accession>I7LBV6</accession>
<protein>
    <recommendedName>
        <fullName evidence="2">Nudix hydrolase domain-containing protein</fullName>
    </recommendedName>
</protein>
<dbReference type="CDD" id="cd03673">
    <property type="entry name" value="NUDIX_Ap6A_hydrolase"/>
    <property type="match status" value="1"/>
</dbReference>
<dbReference type="InterPro" id="IPR029033">
    <property type="entry name" value="His_PPase_superfam"/>
</dbReference>
<dbReference type="CDD" id="cd07067">
    <property type="entry name" value="HP_PGM_like"/>
    <property type="match status" value="1"/>
</dbReference>
<name>I7LBV6_9CORY</name>
<dbReference type="AlphaFoldDB" id="I7LBV6"/>
<evidence type="ECO:0000313" key="3">
    <source>
        <dbReference type="EMBL" id="CCI83424.1"/>
    </source>
</evidence>
<evidence type="ECO:0000259" key="2">
    <source>
        <dbReference type="PROSITE" id="PS51462"/>
    </source>
</evidence>
<dbReference type="Pfam" id="PF00293">
    <property type="entry name" value="NUDIX"/>
    <property type="match status" value="1"/>
</dbReference>
<keyword evidence="5" id="KW-1185">Reference proteome</keyword>
<dbReference type="SMART" id="SM00855">
    <property type="entry name" value="PGAM"/>
    <property type="match status" value="1"/>
</dbReference>
<dbReference type="InterPro" id="IPR020084">
    <property type="entry name" value="NUDIX_hydrolase_CS"/>
</dbReference>
<dbReference type="InterPro" id="IPR051325">
    <property type="entry name" value="Nudix_hydrolase_domain"/>
</dbReference>
<dbReference type="PROSITE" id="PS51462">
    <property type="entry name" value="NUDIX"/>
    <property type="match status" value="1"/>
</dbReference>
<dbReference type="HOGENOM" id="CLU_048989_0_0_11"/>
<evidence type="ECO:0000313" key="6">
    <source>
        <dbReference type="Proteomes" id="UP000011016"/>
    </source>
</evidence>
<dbReference type="SUPFAM" id="SSF53254">
    <property type="entry name" value="Phosphoglycerate mutase-like"/>
    <property type="match status" value="1"/>
</dbReference>
<gene>
    <name evidence="3" type="ORF">BN46_0691</name>
    <name evidence="4" type="ORF">HMPREF9719_00823</name>
</gene>
<dbReference type="InterPro" id="IPR015797">
    <property type="entry name" value="NUDIX_hydrolase-like_dom_sf"/>
</dbReference>
<dbReference type="Pfam" id="PF00300">
    <property type="entry name" value="His_Phos_1"/>
    <property type="match status" value="1"/>
</dbReference>
<evidence type="ECO:0000313" key="5">
    <source>
        <dbReference type="Proteomes" id="UP000006078"/>
    </source>
</evidence>
<comment type="caution">
    <text evidence="3">The sequence shown here is derived from an EMBL/GenBank/DDBJ whole genome shotgun (WGS) entry which is preliminary data.</text>
</comment>
<dbReference type="eggNOG" id="COG0406">
    <property type="taxonomic scope" value="Bacteria"/>
</dbReference>
<dbReference type="Proteomes" id="UP000006078">
    <property type="component" value="Unassembled WGS sequence"/>
</dbReference>
<evidence type="ECO:0000313" key="4">
    <source>
        <dbReference type="EMBL" id="EJZ82302.1"/>
    </source>
</evidence>
<dbReference type="RefSeq" id="WP_004600713.1">
    <property type="nucleotide sequence ID" value="NZ_HF541866.1"/>
</dbReference>
<dbReference type="SUPFAM" id="SSF55811">
    <property type="entry name" value="Nudix"/>
    <property type="match status" value="1"/>
</dbReference>
<dbReference type="Gene3D" id="3.40.50.1240">
    <property type="entry name" value="Phosphoglycerate mutase-like"/>
    <property type="match status" value="1"/>
</dbReference>
<dbReference type="eggNOG" id="COG1051">
    <property type="taxonomic scope" value="Bacteria"/>
</dbReference>
<keyword evidence="1" id="KW-0378">Hydrolase</keyword>
<reference evidence="3 6" key="1">
    <citation type="journal article" date="2012" name="J. Bacteriol.">
        <title>Draft Genome Sequence of Turicella otitidis ATCC 51513, Isolated from Middle Ear Fluid from a Child with Otitis Media.</title>
        <authorList>
            <person name="Brinkrolf K."/>
            <person name="Schneider J."/>
            <person name="Knecht M."/>
            <person name="Ruckert C."/>
            <person name="Tauch A."/>
        </authorList>
    </citation>
    <scope>NUCLEOTIDE SEQUENCE [LARGE SCALE GENOMIC DNA]</scope>
    <source>
        <strain evidence="3 6">ATCC 51513</strain>
    </source>
</reference>
<dbReference type="Gene3D" id="3.90.79.10">
    <property type="entry name" value="Nucleoside Triphosphate Pyrophosphohydrolase"/>
    <property type="match status" value="1"/>
</dbReference>
<evidence type="ECO:0000256" key="1">
    <source>
        <dbReference type="ARBA" id="ARBA00022801"/>
    </source>
</evidence>
<dbReference type="Proteomes" id="UP000011016">
    <property type="component" value="Unassembled WGS sequence"/>
</dbReference>
<feature type="domain" description="Nudix hydrolase" evidence="2">
    <location>
        <begin position="31"/>
        <end position="157"/>
    </location>
</feature>
<dbReference type="EMBL" id="CAJZ01000103">
    <property type="protein sequence ID" value="CCI83424.1"/>
    <property type="molecule type" value="Genomic_DNA"/>
</dbReference>
<proteinExistence type="predicted"/>
<dbReference type="GO" id="GO:0006167">
    <property type="term" value="P:AMP biosynthetic process"/>
    <property type="evidence" value="ECO:0007669"/>
    <property type="project" value="TreeGrafter"/>
</dbReference>
<dbReference type="OrthoDB" id="4287477at2"/>
<sequence length="331" mass="36362">MADRFAATDSTLHVADSYQYIPRDPAGEFRRPTLAAGAVLWRRGPGGGPEYALIHRPHYDDVSLAKGKVDPGESVPAACARELTEETGLEFRLGRLVGTVTYPVKDRTKVVYYWLAEATGGSFEANDEVDRLEWAPLSKATDLLSYPVDREVLARAQKLLTHQVTSRVLLVRHARALSRESWPNEDDERPLDRKGRRQAELLVPELSAYKPDRIIAAPPLRCQQTAAPLAAELGLSPSEEKKVADKAWDRDPRSALRALREIAARPGVSVVVSQGRFIPGVLEAIGVGANAETPYRTHTGLRAKKASTWSLSFSGKRLVAADYLASPLPAR</sequence>
<reference evidence="4 5" key="2">
    <citation type="submission" date="2012-08" db="EMBL/GenBank/DDBJ databases">
        <title>The Genome Sequence of Turicella otitidis ATCC 51513.</title>
        <authorList>
            <consortium name="The Broad Institute Genome Sequencing Platform"/>
            <person name="Earl A."/>
            <person name="Ward D."/>
            <person name="Feldgarden M."/>
            <person name="Gevers D."/>
            <person name="Huys G."/>
            <person name="Walker B."/>
            <person name="Young S.K."/>
            <person name="Zeng Q."/>
            <person name="Gargeya S."/>
            <person name="Fitzgerald M."/>
            <person name="Haas B."/>
            <person name="Abouelleil A."/>
            <person name="Alvarado L."/>
            <person name="Arachchi H.M."/>
            <person name="Berlin A.M."/>
            <person name="Chapman S.B."/>
            <person name="Goldberg J."/>
            <person name="Griggs A."/>
            <person name="Gujja S."/>
            <person name="Hansen M."/>
            <person name="Howarth C."/>
            <person name="Imamovic A."/>
            <person name="Larimer J."/>
            <person name="McCowen C."/>
            <person name="Montmayeur A."/>
            <person name="Murphy C."/>
            <person name="Neiman D."/>
            <person name="Pearson M."/>
            <person name="Priest M."/>
            <person name="Roberts A."/>
            <person name="Saif S."/>
            <person name="Shea T."/>
            <person name="Sisk P."/>
            <person name="Sykes S."/>
            <person name="Wortman J."/>
            <person name="Nusbaum C."/>
            <person name="Birren B."/>
        </authorList>
    </citation>
    <scope>NUCLEOTIDE SEQUENCE [LARGE SCALE GENOMIC DNA]</scope>
    <source>
        <strain evidence="4 5">ATCC 51513</strain>
    </source>
</reference>